<evidence type="ECO:0000313" key="5">
    <source>
        <dbReference type="Proteomes" id="UP000473325"/>
    </source>
</evidence>
<proteinExistence type="predicted"/>
<dbReference type="Gene3D" id="3.40.1190.20">
    <property type="match status" value="1"/>
</dbReference>
<comment type="caution">
    <text evidence="4">The sequence shown here is derived from an EMBL/GenBank/DDBJ whole genome shotgun (WGS) entry which is preliminary data.</text>
</comment>
<dbReference type="GO" id="GO:0016798">
    <property type="term" value="F:hydrolase activity, acting on glycosyl bonds"/>
    <property type="evidence" value="ECO:0007669"/>
    <property type="project" value="TreeGrafter"/>
</dbReference>
<accession>A0A6L7EX48</accession>
<organism evidence="4 5">
    <name type="scientific">Nocardioides flavescens</name>
    <dbReference type="NCBI Taxonomy" id="2691959"/>
    <lineage>
        <taxon>Bacteria</taxon>
        <taxon>Bacillati</taxon>
        <taxon>Actinomycetota</taxon>
        <taxon>Actinomycetes</taxon>
        <taxon>Propionibacteriales</taxon>
        <taxon>Nocardioidaceae</taxon>
        <taxon>Nocardioides</taxon>
    </lineage>
</organism>
<dbReference type="RefSeq" id="WP_160877920.1">
    <property type="nucleotide sequence ID" value="NZ_WUEK01000005.1"/>
</dbReference>
<dbReference type="PANTHER" id="PTHR42909">
    <property type="entry name" value="ZGC:136858"/>
    <property type="match status" value="1"/>
</dbReference>
<dbReference type="InterPro" id="IPR011611">
    <property type="entry name" value="PfkB_dom"/>
</dbReference>
<dbReference type="PROSITE" id="PS00583">
    <property type="entry name" value="PFKB_KINASES_1"/>
    <property type="match status" value="1"/>
</dbReference>
<sequence>MPSELLPVAVVGGANVDVKARTTAALVGATSNPGAVSRSAGGVGRNIAENLARLGHPVSLLSVVGDDADGDWLLERTAAAGVTVSSVRRTGRTGAYVAVLDDAGELAVAVADMAATDAFSPDDLDLDALRAAAMVVLDGNLTAATVAAVLDAASRAGVPVVVDPVSVAKAARIAPLLGPDRPVHALTPNHDELVALGGSAAALHGRGAELVWVRHGRDGSVLSTAAEPTAGTRLPAPLVDPAEVVDVTGAGDASIAAFCHRLLAGDAPAEAAAYGHRAAALTVASPHTVRPDLRERMGS</sequence>
<dbReference type="InterPro" id="IPR002173">
    <property type="entry name" value="Carboh/pur_kinase_PfkB_CS"/>
</dbReference>
<dbReference type="InterPro" id="IPR029056">
    <property type="entry name" value="Ribokinase-like"/>
</dbReference>
<keyword evidence="1" id="KW-0808">Transferase</keyword>
<keyword evidence="2 4" id="KW-0418">Kinase</keyword>
<evidence type="ECO:0000259" key="3">
    <source>
        <dbReference type="Pfam" id="PF00294"/>
    </source>
</evidence>
<dbReference type="CDD" id="cd01941">
    <property type="entry name" value="YeiC_kinase_like"/>
    <property type="match status" value="1"/>
</dbReference>
<evidence type="ECO:0000256" key="1">
    <source>
        <dbReference type="ARBA" id="ARBA00022679"/>
    </source>
</evidence>
<dbReference type="EMBL" id="WUEK01000005">
    <property type="protein sequence ID" value="MXG90018.1"/>
    <property type="molecule type" value="Genomic_DNA"/>
</dbReference>
<gene>
    <name evidence="4" type="ORF">GRQ65_10685</name>
</gene>
<feature type="domain" description="Carbohydrate kinase PfkB" evidence="3">
    <location>
        <begin position="8"/>
        <end position="289"/>
    </location>
</feature>
<name>A0A6L7EX48_9ACTN</name>
<keyword evidence="5" id="KW-1185">Reference proteome</keyword>
<dbReference type="GO" id="GO:0005737">
    <property type="term" value="C:cytoplasm"/>
    <property type="evidence" value="ECO:0007669"/>
    <property type="project" value="TreeGrafter"/>
</dbReference>
<dbReference type="GO" id="GO:0004730">
    <property type="term" value="F:pseudouridylate synthase activity"/>
    <property type="evidence" value="ECO:0007669"/>
    <property type="project" value="TreeGrafter"/>
</dbReference>
<dbReference type="SUPFAM" id="SSF53613">
    <property type="entry name" value="Ribokinase-like"/>
    <property type="match status" value="1"/>
</dbReference>
<dbReference type="Proteomes" id="UP000473325">
    <property type="component" value="Unassembled WGS sequence"/>
</dbReference>
<dbReference type="PANTHER" id="PTHR42909:SF4">
    <property type="entry name" value="CARBOHYDRATE KINASE, PFKB FAMILY"/>
    <property type="match status" value="1"/>
</dbReference>
<reference evidence="4 5" key="1">
    <citation type="submission" date="2019-12" db="EMBL/GenBank/DDBJ databases">
        <authorList>
            <person name="Kun Z."/>
        </authorList>
    </citation>
    <scope>NUCLEOTIDE SEQUENCE [LARGE SCALE GENOMIC DNA]</scope>
    <source>
        <strain evidence="4 5">YIM 123512</strain>
    </source>
</reference>
<dbReference type="AlphaFoldDB" id="A0A6L7EX48"/>
<evidence type="ECO:0000313" key="4">
    <source>
        <dbReference type="EMBL" id="MXG90018.1"/>
    </source>
</evidence>
<dbReference type="Pfam" id="PF00294">
    <property type="entry name" value="PfkB"/>
    <property type="match status" value="1"/>
</dbReference>
<dbReference type="GO" id="GO:0016301">
    <property type="term" value="F:kinase activity"/>
    <property type="evidence" value="ECO:0007669"/>
    <property type="project" value="UniProtKB-KW"/>
</dbReference>
<protein>
    <submittedName>
        <fullName evidence="4">Carbohydrate kinase</fullName>
    </submittedName>
</protein>
<evidence type="ECO:0000256" key="2">
    <source>
        <dbReference type="ARBA" id="ARBA00022777"/>
    </source>
</evidence>